<organism evidence="1 2">
    <name type="scientific">Vulcanimicrobium alpinum</name>
    <dbReference type="NCBI Taxonomy" id="3016050"/>
    <lineage>
        <taxon>Bacteria</taxon>
        <taxon>Bacillati</taxon>
        <taxon>Vulcanimicrobiota</taxon>
        <taxon>Vulcanimicrobiia</taxon>
        <taxon>Vulcanimicrobiales</taxon>
        <taxon>Vulcanimicrobiaceae</taxon>
        <taxon>Vulcanimicrobium</taxon>
    </lineage>
</organism>
<dbReference type="RefSeq" id="WP_317995039.1">
    <property type="nucleotide sequence ID" value="NZ_AP025523.1"/>
</dbReference>
<dbReference type="AlphaFoldDB" id="A0AAN1Y019"/>
<evidence type="ECO:0000313" key="1">
    <source>
        <dbReference type="EMBL" id="BDE07447.1"/>
    </source>
</evidence>
<protein>
    <recommendedName>
        <fullName evidence="3">AsnC family transcriptional regulator</fullName>
    </recommendedName>
</protein>
<sequence length="105" mass="11597">MNSPSVKPGSRHAWTFFSNHGHVLVAIAKDPAARVRDLADAVGITERAVLQILVDLETAGVIERRREGRRTNYAVSMDVPLRHPLEQHRTVGDIVGLVREDAPGR</sequence>
<evidence type="ECO:0000313" key="2">
    <source>
        <dbReference type="Proteomes" id="UP001317532"/>
    </source>
</evidence>
<dbReference type="InterPro" id="IPR011991">
    <property type="entry name" value="ArsR-like_HTH"/>
</dbReference>
<dbReference type="InterPro" id="IPR036390">
    <property type="entry name" value="WH_DNA-bd_sf"/>
</dbReference>
<keyword evidence="2" id="KW-1185">Reference proteome</keyword>
<dbReference type="Gene3D" id="1.10.10.10">
    <property type="entry name" value="Winged helix-like DNA-binding domain superfamily/Winged helix DNA-binding domain"/>
    <property type="match status" value="1"/>
</dbReference>
<dbReference type="KEGG" id="vab:WPS_27230"/>
<dbReference type="SUPFAM" id="SSF46785">
    <property type="entry name" value="Winged helix' DNA-binding domain"/>
    <property type="match status" value="1"/>
</dbReference>
<dbReference type="Proteomes" id="UP001317532">
    <property type="component" value="Chromosome"/>
</dbReference>
<accession>A0AAN1Y019</accession>
<evidence type="ECO:0008006" key="3">
    <source>
        <dbReference type="Google" id="ProtNLM"/>
    </source>
</evidence>
<gene>
    <name evidence="1" type="ORF">WPS_27230</name>
</gene>
<dbReference type="InterPro" id="IPR036388">
    <property type="entry name" value="WH-like_DNA-bd_sf"/>
</dbReference>
<dbReference type="EMBL" id="AP025523">
    <property type="protein sequence ID" value="BDE07447.1"/>
    <property type="molecule type" value="Genomic_DNA"/>
</dbReference>
<dbReference type="Pfam" id="PF13412">
    <property type="entry name" value="HTH_24"/>
    <property type="match status" value="1"/>
</dbReference>
<name>A0AAN1Y019_UNVUL</name>
<reference evidence="1 2" key="1">
    <citation type="journal article" date="2022" name="ISME Commun">
        <title>Vulcanimicrobium alpinus gen. nov. sp. nov., the first cultivated representative of the candidate phylum 'Eremiobacterota', is a metabolically versatile aerobic anoxygenic phototroph.</title>
        <authorList>
            <person name="Yabe S."/>
            <person name="Muto K."/>
            <person name="Abe K."/>
            <person name="Yokota A."/>
            <person name="Staudigel H."/>
            <person name="Tebo B.M."/>
        </authorList>
    </citation>
    <scope>NUCLEOTIDE SEQUENCE [LARGE SCALE GENOMIC DNA]</scope>
    <source>
        <strain evidence="1 2">WC8-2</strain>
    </source>
</reference>
<dbReference type="CDD" id="cd00090">
    <property type="entry name" value="HTH_ARSR"/>
    <property type="match status" value="1"/>
</dbReference>
<proteinExistence type="predicted"/>